<dbReference type="GO" id="GO:0008673">
    <property type="term" value="F:2-dehydro-3-deoxygluconokinase activity"/>
    <property type="evidence" value="ECO:0007669"/>
    <property type="project" value="TreeGrafter"/>
</dbReference>
<comment type="similarity">
    <text evidence="1">Belongs to the carbohydrate kinase PfkB family.</text>
</comment>
<dbReference type="InterPro" id="IPR002173">
    <property type="entry name" value="Carboh/pur_kinase_PfkB_CS"/>
</dbReference>
<dbReference type="PROSITE" id="PS00584">
    <property type="entry name" value="PFKB_KINASES_2"/>
    <property type="match status" value="1"/>
</dbReference>
<feature type="domain" description="Carbohydrate kinase PfkB" evidence="4">
    <location>
        <begin position="10"/>
        <end position="283"/>
    </location>
</feature>
<evidence type="ECO:0000259" key="4">
    <source>
        <dbReference type="Pfam" id="PF00294"/>
    </source>
</evidence>
<organism evidence="5 6">
    <name type="scientific">Erythrobacter aureus</name>
    <dbReference type="NCBI Taxonomy" id="2182384"/>
    <lineage>
        <taxon>Bacteria</taxon>
        <taxon>Pseudomonadati</taxon>
        <taxon>Pseudomonadota</taxon>
        <taxon>Alphaproteobacteria</taxon>
        <taxon>Sphingomonadales</taxon>
        <taxon>Erythrobacteraceae</taxon>
        <taxon>Erythrobacter/Porphyrobacter group</taxon>
        <taxon>Erythrobacter</taxon>
    </lineage>
</organism>
<dbReference type="GO" id="GO:0006974">
    <property type="term" value="P:DNA damage response"/>
    <property type="evidence" value="ECO:0007669"/>
    <property type="project" value="TreeGrafter"/>
</dbReference>
<dbReference type="InterPro" id="IPR050306">
    <property type="entry name" value="PfkB_Carbo_kinase"/>
</dbReference>
<accession>A0A345YIC5</accession>
<dbReference type="GO" id="GO:0042840">
    <property type="term" value="P:D-glucuronate catabolic process"/>
    <property type="evidence" value="ECO:0007669"/>
    <property type="project" value="TreeGrafter"/>
</dbReference>
<dbReference type="Gene3D" id="3.40.1190.20">
    <property type="match status" value="1"/>
</dbReference>
<dbReference type="EMBL" id="CP031357">
    <property type="protein sequence ID" value="AXK43677.1"/>
    <property type="molecule type" value="Genomic_DNA"/>
</dbReference>
<dbReference type="Proteomes" id="UP000254508">
    <property type="component" value="Chromosome"/>
</dbReference>
<dbReference type="GO" id="GO:0005829">
    <property type="term" value="C:cytosol"/>
    <property type="evidence" value="ECO:0007669"/>
    <property type="project" value="TreeGrafter"/>
</dbReference>
<dbReference type="SUPFAM" id="SSF53613">
    <property type="entry name" value="Ribokinase-like"/>
    <property type="match status" value="1"/>
</dbReference>
<proteinExistence type="inferred from homology"/>
<dbReference type="OrthoDB" id="9776822at2"/>
<dbReference type="KEGG" id="err:DVR09_14155"/>
<dbReference type="PANTHER" id="PTHR43085">
    <property type="entry name" value="HEXOKINASE FAMILY MEMBER"/>
    <property type="match status" value="1"/>
</dbReference>
<reference evidence="6" key="1">
    <citation type="submission" date="2018-07" db="EMBL/GenBank/DDBJ databases">
        <title>Genome sequence of Erythrobacter strain YH-07, an antagonistic bacterium isolated from Yellow Sea.</title>
        <authorList>
            <person name="Tang T."/>
            <person name="Liu Q."/>
            <person name="Sun X."/>
        </authorList>
    </citation>
    <scope>NUCLEOTIDE SEQUENCE [LARGE SCALE GENOMIC DNA]</scope>
    <source>
        <strain evidence="6">YH-07</strain>
    </source>
</reference>
<protein>
    <submittedName>
        <fullName evidence="5">Sugar kinase</fullName>
    </submittedName>
</protein>
<keyword evidence="2" id="KW-0808">Transferase</keyword>
<dbReference type="CDD" id="cd01166">
    <property type="entry name" value="KdgK"/>
    <property type="match status" value="1"/>
</dbReference>
<keyword evidence="3 5" id="KW-0418">Kinase</keyword>
<evidence type="ECO:0000256" key="1">
    <source>
        <dbReference type="ARBA" id="ARBA00010688"/>
    </source>
</evidence>
<dbReference type="Pfam" id="PF00294">
    <property type="entry name" value="PfkB"/>
    <property type="match status" value="1"/>
</dbReference>
<dbReference type="InterPro" id="IPR011611">
    <property type="entry name" value="PfkB_dom"/>
</dbReference>
<evidence type="ECO:0000313" key="5">
    <source>
        <dbReference type="EMBL" id="AXK43677.1"/>
    </source>
</evidence>
<gene>
    <name evidence="5" type="ORF">DVR09_14155</name>
</gene>
<dbReference type="PANTHER" id="PTHR43085:SF15">
    <property type="entry name" value="2-DEHYDRO-3-DEOXYGLUCONOKINASE"/>
    <property type="match status" value="1"/>
</dbReference>
<dbReference type="GO" id="GO:0019698">
    <property type="term" value="P:D-galacturonate catabolic process"/>
    <property type="evidence" value="ECO:0007669"/>
    <property type="project" value="TreeGrafter"/>
</dbReference>
<keyword evidence="6" id="KW-1185">Reference proteome</keyword>
<dbReference type="AlphaFoldDB" id="A0A345YIC5"/>
<name>A0A345YIC5_9SPHN</name>
<sequence length="291" mass="30736">MFELAVRPAGGWELGHGGDTLNTALHMARMGLNVAFASALGGDAFSDGLRKAWTEEGLDLSMVLCDPSRSTGLYAISVDEAGERSFTYWRSNSAARQMFALPDSRKIIECAVQSDLLVFSLISLAILPRRGRDALIALAHEVRELGGMVAFDGNYRPRLWQSPTEALSVRDAAIATATIGLPTLEDEIALSSGVTAESVASHWLALGCREVIVKLGKAGCRMPDGSIVTPGIALDPVDTSGAGDAFNAGYLAARLRGCSGVDAAQQGHALAGWTIMRRGAIPPRDAHAPYA</sequence>
<evidence type="ECO:0000313" key="6">
    <source>
        <dbReference type="Proteomes" id="UP000254508"/>
    </source>
</evidence>
<evidence type="ECO:0000256" key="2">
    <source>
        <dbReference type="ARBA" id="ARBA00022679"/>
    </source>
</evidence>
<dbReference type="InterPro" id="IPR029056">
    <property type="entry name" value="Ribokinase-like"/>
</dbReference>
<evidence type="ECO:0000256" key="3">
    <source>
        <dbReference type="ARBA" id="ARBA00022777"/>
    </source>
</evidence>